<gene>
    <name evidence="3" type="ORF">ZBT109_0174</name>
</gene>
<dbReference type="GO" id="GO:0016740">
    <property type="term" value="F:transferase activity"/>
    <property type="evidence" value="ECO:0007669"/>
    <property type="project" value="UniProtKB-KW"/>
</dbReference>
<reference evidence="3 4" key="1">
    <citation type="submission" date="2018-09" db="EMBL/GenBank/DDBJ databases">
        <title>Zymobacter palmae IAM14233 (=T109) whole genome analysis.</title>
        <authorList>
            <person name="Yanase H."/>
        </authorList>
    </citation>
    <scope>NUCLEOTIDE SEQUENCE [LARGE SCALE GENOMIC DNA]</scope>
    <source>
        <strain evidence="3 4">IAM14233</strain>
    </source>
</reference>
<dbReference type="Pfam" id="PF00581">
    <property type="entry name" value="Rhodanese"/>
    <property type="match status" value="1"/>
</dbReference>
<feature type="domain" description="Rhodanese" evidence="2">
    <location>
        <begin position="64"/>
        <end position="154"/>
    </location>
</feature>
<dbReference type="EMBL" id="AP018933">
    <property type="protein sequence ID" value="BBG28972.1"/>
    <property type="molecule type" value="Genomic_DNA"/>
</dbReference>
<dbReference type="CDD" id="cd00158">
    <property type="entry name" value="RHOD"/>
    <property type="match status" value="1"/>
</dbReference>
<dbReference type="Proteomes" id="UP000267342">
    <property type="component" value="Chromosome"/>
</dbReference>
<dbReference type="Gene3D" id="3.40.250.10">
    <property type="entry name" value="Rhodanese-like domain"/>
    <property type="match status" value="1"/>
</dbReference>
<dbReference type="PANTHER" id="PTHR43031:SF18">
    <property type="entry name" value="RHODANESE-RELATED SULFURTRANSFERASES"/>
    <property type="match status" value="1"/>
</dbReference>
<feature type="transmembrane region" description="Helical" evidence="1">
    <location>
        <begin position="24"/>
        <end position="44"/>
    </location>
</feature>
<dbReference type="SUPFAM" id="SSF52821">
    <property type="entry name" value="Rhodanese/Cell cycle control phosphatase"/>
    <property type="match status" value="1"/>
</dbReference>
<keyword evidence="3" id="KW-0808">Transferase</keyword>
<dbReference type="AlphaFoldDB" id="A0A348HBH0"/>
<sequence>MPWRIHQQEYVSLMNIDHLLEFALHQHPILVGLFIVLLLIWLGYEIGRNNANAVTIHQLTSLVNQHEGVVVDLRDANAFRSGHISGAINIPAASLATRTSELERFKERPIIVVCKMGQQSGAAVATLKKAGFKHVARLRGGVDQWQAENLPLVKK</sequence>
<dbReference type="InterPro" id="IPR050229">
    <property type="entry name" value="GlpE_sulfurtransferase"/>
</dbReference>
<accession>A0A348HBH0</accession>
<dbReference type="KEGG" id="zpl:ZBT109_0174"/>
<keyword evidence="1" id="KW-0812">Transmembrane</keyword>
<dbReference type="STRING" id="1123510.GCA_000620025_00259"/>
<keyword evidence="1" id="KW-1133">Transmembrane helix</keyword>
<name>A0A348HBH0_9GAMM</name>
<evidence type="ECO:0000256" key="1">
    <source>
        <dbReference type="SAM" id="Phobius"/>
    </source>
</evidence>
<keyword evidence="4" id="KW-1185">Reference proteome</keyword>
<evidence type="ECO:0000313" key="4">
    <source>
        <dbReference type="Proteomes" id="UP000267342"/>
    </source>
</evidence>
<evidence type="ECO:0000259" key="2">
    <source>
        <dbReference type="PROSITE" id="PS50206"/>
    </source>
</evidence>
<protein>
    <submittedName>
        <fullName evidence="3">Rhodanese-related sulfurtransferase</fullName>
    </submittedName>
</protein>
<dbReference type="PROSITE" id="PS50206">
    <property type="entry name" value="RHODANESE_3"/>
    <property type="match status" value="1"/>
</dbReference>
<dbReference type="InterPro" id="IPR036873">
    <property type="entry name" value="Rhodanese-like_dom_sf"/>
</dbReference>
<dbReference type="PANTHER" id="PTHR43031">
    <property type="entry name" value="FAD-DEPENDENT OXIDOREDUCTASE"/>
    <property type="match status" value="1"/>
</dbReference>
<keyword evidence="1" id="KW-0472">Membrane</keyword>
<evidence type="ECO:0000313" key="3">
    <source>
        <dbReference type="EMBL" id="BBG28972.1"/>
    </source>
</evidence>
<dbReference type="InterPro" id="IPR001763">
    <property type="entry name" value="Rhodanese-like_dom"/>
</dbReference>
<organism evidence="3 4">
    <name type="scientific">Zymobacter palmae</name>
    <dbReference type="NCBI Taxonomy" id="33074"/>
    <lineage>
        <taxon>Bacteria</taxon>
        <taxon>Pseudomonadati</taxon>
        <taxon>Pseudomonadota</taxon>
        <taxon>Gammaproteobacteria</taxon>
        <taxon>Oceanospirillales</taxon>
        <taxon>Halomonadaceae</taxon>
        <taxon>Zymobacter group</taxon>
        <taxon>Zymobacter</taxon>
    </lineage>
</organism>
<proteinExistence type="predicted"/>
<dbReference type="SMART" id="SM00450">
    <property type="entry name" value="RHOD"/>
    <property type="match status" value="1"/>
</dbReference>